<dbReference type="PANTHER" id="PTHR10830:SF0">
    <property type="entry name" value="DOLICHYL-DIPHOSPHOOLIGOSACCHARIDE--PROTEIN GLYCOSYLTRANSFERASE 48 KDA SUBUNIT"/>
    <property type="match status" value="1"/>
</dbReference>
<dbReference type="GO" id="GO:0005789">
    <property type="term" value="C:endoplasmic reticulum membrane"/>
    <property type="evidence" value="ECO:0007669"/>
    <property type="project" value="UniProtKB-SubCell"/>
</dbReference>
<feature type="domain" description="OST48 middle" evidence="10">
    <location>
        <begin position="299"/>
        <end position="437"/>
    </location>
</feature>
<organism evidence="11 12">
    <name type="scientific">Riccia fluitans</name>
    <dbReference type="NCBI Taxonomy" id="41844"/>
    <lineage>
        <taxon>Eukaryota</taxon>
        <taxon>Viridiplantae</taxon>
        <taxon>Streptophyta</taxon>
        <taxon>Embryophyta</taxon>
        <taxon>Marchantiophyta</taxon>
        <taxon>Marchantiopsida</taxon>
        <taxon>Marchantiidae</taxon>
        <taxon>Marchantiales</taxon>
        <taxon>Ricciaceae</taxon>
        <taxon>Riccia</taxon>
    </lineage>
</organism>
<keyword evidence="6 8" id="KW-1133">Transmembrane helix</keyword>
<dbReference type="PANTHER" id="PTHR10830">
    <property type="entry name" value="DOLICHYL-DIPHOSPHOOLIGOSACCHARIDE--PROTEIN GLYCOSYLTRANSFERASE 48 KDA SUBUNIT"/>
    <property type="match status" value="1"/>
</dbReference>
<evidence type="ECO:0000256" key="5">
    <source>
        <dbReference type="ARBA" id="ARBA00022824"/>
    </source>
</evidence>
<keyword evidence="8" id="KW-0732">Signal</keyword>
<evidence type="ECO:0000256" key="3">
    <source>
        <dbReference type="ARBA" id="ARBA00008743"/>
    </source>
</evidence>
<evidence type="ECO:0000256" key="2">
    <source>
        <dbReference type="ARBA" id="ARBA00004922"/>
    </source>
</evidence>
<evidence type="ECO:0000259" key="9">
    <source>
        <dbReference type="Pfam" id="PF03345"/>
    </source>
</evidence>
<feature type="domain" description="OST48 N-terminal" evidence="9">
    <location>
        <begin position="33"/>
        <end position="285"/>
    </location>
</feature>
<comment type="similarity">
    <text evidence="3 8">Belongs to the DDOST 48 kDa subunit family.</text>
</comment>
<comment type="pathway">
    <text evidence="2 8">Protein modification; protein glycosylation.</text>
</comment>
<keyword evidence="12" id="KW-1185">Reference proteome</keyword>
<dbReference type="Proteomes" id="UP001605036">
    <property type="component" value="Unassembled WGS sequence"/>
</dbReference>
<feature type="chain" id="PRO_5044533354" description="Dolichyl-diphosphooligosaccharide--protein glycosyltransferase 48 kDa subunit" evidence="8">
    <location>
        <begin position="24"/>
        <end position="437"/>
    </location>
</feature>
<dbReference type="InterPro" id="IPR055457">
    <property type="entry name" value="OST48_N"/>
</dbReference>
<evidence type="ECO:0000256" key="1">
    <source>
        <dbReference type="ARBA" id="ARBA00004479"/>
    </source>
</evidence>
<evidence type="ECO:0000313" key="12">
    <source>
        <dbReference type="Proteomes" id="UP001605036"/>
    </source>
</evidence>
<dbReference type="GO" id="GO:0018279">
    <property type="term" value="P:protein N-linked glycosylation via asparagine"/>
    <property type="evidence" value="ECO:0007669"/>
    <property type="project" value="UniProtKB-UniRule"/>
</dbReference>
<dbReference type="Pfam" id="PF03345">
    <property type="entry name" value="OST48_N"/>
    <property type="match status" value="1"/>
</dbReference>
<dbReference type="Pfam" id="PF23358">
    <property type="entry name" value="OST48_MD"/>
    <property type="match status" value="1"/>
</dbReference>
<dbReference type="AlphaFoldDB" id="A0ABD1ZFI1"/>
<feature type="signal peptide" evidence="8">
    <location>
        <begin position="1"/>
        <end position="23"/>
    </location>
</feature>
<keyword evidence="7 8" id="KW-0472">Membrane</keyword>
<dbReference type="InterPro" id="IPR055459">
    <property type="entry name" value="OST48_MD"/>
</dbReference>
<reference evidence="11 12" key="1">
    <citation type="submission" date="2024-09" db="EMBL/GenBank/DDBJ databases">
        <title>Chromosome-scale assembly of Riccia fluitans.</title>
        <authorList>
            <person name="Paukszto L."/>
            <person name="Sawicki J."/>
            <person name="Karawczyk K."/>
            <person name="Piernik-Szablinska J."/>
            <person name="Szczecinska M."/>
            <person name="Mazdziarz M."/>
        </authorList>
    </citation>
    <scope>NUCLEOTIDE SEQUENCE [LARGE SCALE GENOMIC DNA]</scope>
    <source>
        <strain evidence="11">Rf_01</strain>
        <tissue evidence="11">Aerial parts of the thallus</tissue>
    </source>
</reference>
<keyword evidence="4 8" id="KW-0812">Transmembrane</keyword>
<accession>A0ABD1ZFI1</accession>
<evidence type="ECO:0000256" key="4">
    <source>
        <dbReference type="ARBA" id="ARBA00022692"/>
    </source>
</evidence>
<keyword evidence="5 8" id="KW-0256">Endoplasmic reticulum</keyword>
<name>A0ABD1ZFI1_9MARC</name>
<comment type="caution">
    <text evidence="11">The sequence shown here is derived from an EMBL/GenBank/DDBJ whole genome shotgun (WGS) entry which is preliminary data.</text>
</comment>
<proteinExistence type="inferred from homology"/>
<dbReference type="EMBL" id="JBHFFA010000001">
    <property type="protein sequence ID" value="KAL2649745.1"/>
    <property type="molecule type" value="Genomic_DNA"/>
</dbReference>
<evidence type="ECO:0000259" key="10">
    <source>
        <dbReference type="Pfam" id="PF23358"/>
    </source>
</evidence>
<comment type="function">
    <text evidence="8">Subunit of the oligosaccharyl transferase (OST) complex that catalyzes the initial transfer of a defined glycan (Glc(3)Man(9)GlcNAc(2) in eukaryotes) from the lipid carrier dolichol-pyrophosphate to an asparagine residue within an Asn-X-Ser/Thr consensus motif in nascent polypeptide chains, the first step in protein N-glycosylation. N-glycosylation occurs cotranslationally and the complex associates with the Sec61 complex at the channel-forming translocon complex that mediates protein translocation across the endoplasmic reticulum (ER).</text>
</comment>
<dbReference type="InterPro" id="IPR005013">
    <property type="entry name" value="DDOST_48_kDa_subunit"/>
</dbReference>
<sequence>MASSTRGQALLLVAILLPALIAAFSEDNPTDQRILVLLDDLALKSSHSIFFKSLSSRGYELDFKLADDSKLALQRYGEYLYDALILFAPSVEGHLGGNLDVAAILDFVDSGHDLILAADTHTSDLIRDIATECGVDFDENTDAVVVDHINFAVEGESDHSLIIGDKLIESDVILGKGGIKDPVLFRGIGHSVNPASDLVVTVLSASPSAFSAPPNAVLKAPPALTGTSISLVSVVQARNNARILISGSLDFFSDKFFRSSVQKSGSSSRSASGNEKLAVEMSKWAFHERGHLKAVNVHHSKVGEKDEPSMYRITDHLEYSLEIHEWTGTEWKPYQADDVQVQFYMMSPYVLKALDHNGKGLFYTSFQVPDVYGVFQFKVEYKRLGYTSLSLSKQIPVRPFRHNEYERFIKAAYPYYGGAFSMMTGFFIFGIFFLYHK</sequence>
<protein>
    <recommendedName>
        <fullName evidence="8">Dolichyl-diphosphooligosaccharide--protein glycosyltransferase 48 kDa subunit</fullName>
        <shortName evidence="8">Oligosaccharyl transferase 48 kDa subunit</shortName>
    </recommendedName>
</protein>
<feature type="transmembrane region" description="Helical" evidence="8">
    <location>
        <begin position="413"/>
        <end position="435"/>
    </location>
</feature>
<comment type="subunit">
    <text evidence="8">Component of the oligosaccharyltransferase (OST) complex.</text>
</comment>
<evidence type="ECO:0000256" key="7">
    <source>
        <dbReference type="ARBA" id="ARBA00023136"/>
    </source>
</evidence>
<evidence type="ECO:0000256" key="8">
    <source>
        <dbReference type="RuleBase" id="RU361142"/>
    </source>
</evidence>
<gene>
    <name evidence="11" type="ORF">R1flu_017873</name>
</gene>
<comment type="subcellular location">
    <subcellularLocation>
        <location evidence="8">Endoplasmic reticulum membrane</location>
        <topology evidence="8">Single-pass type I membrane protein</topology>
    </subcellularLocation>
    <subcellularLocation>
        <location evidence="1">Membrane</location>
        <topology evidence="1">Single-pass type I membrane protein</topology>
    </subcellularLocation>
</comment>
<evidence type="ECO:0000313" key="11">
    <source>
        <dbReference type="EMBL" id="KAL2649745.1"/>
    </source>
</evidence>
<evidence type="ECO:0000256" key="6">
    <source>
        <dbReference type="ARBA" id="ARBA00022989"/>
    </source>
</evidence>